<comment type="caution">
    <text evidence="1">The sequence shown here is derived from an EMBL/GenBank/DDBJ whole genome shotgun (WGS) entry which is preliminary data.</text>
</comment>
<dbReference type="AlphaFoldDB" id="A0A533QFX6"/>
<dbReference type="GO" id="GO:0005829">
    <property type="term" value="C:cytosol"/>
    <property type="evidence" value="ECO:0007669"/>
    <property type="project" value="TreeGrafter"/>
</dbReference>
<dbReference type="EMBL" id="SULG01000002">
    <property type="protein sequence ID" value="TLD43542.1"/>
    <property type="molecule type" value="Genomic_DNA"/>
</dbReference>
<dbReference type="SUPFAM" id="SSF51971">
    <property type="entry name" value="Nucleotide-binding domain"/>
    <property type="match status" value="1"/>
</dbReference>
<accession>A0A533QFX6</accession>
<dbReference type="GO" id="GO:0050660">
    <property type="term" value="F:flavin adenine dinucleotide binding"/>
    <property type="evidence" value="ECO:0007669"/>
    <property type="project" value="TreeGrafter"/>
</dbReference>
<dbReference type="PANTHER" id="PTHR21197:SF0">
    <property type="entry name" value="UDP-GALACTOPYRANOSE MUTASE"/>
    <property type="match status" value="1"/>
</dbReference>
<dbReference type="InterPro" id="IPR036188">
    <property type="entry name" value="FAD/NAD-bd_sf"/>
</dbReference>
<dbReference type="NCBIfam" id="NF005546">
    <property type="entry name" value="PRK07208.1-2"/>
    <property type="match status" value="1"/>
</dbReference>
<dbReference type="Pfam" id="PF13450">
    <property type="entry name" value="NAD_binding_8"/>
    <property type="match status" value="1"/>
</dbReference>
<evidence type="ECO:0000313" key="2">
    <source>
        <dbReference type="Proteomes" id="UP000319783"/>
    </source>
</evidence>
<sequence length="542" mass="62660">MSGIHSKKAIIFGAGPAGLTSAYELLDKTDIAPTVYEATREIGGISKTVNYKGNRIDIGGHRFFSKSGKIMDWWCNILPIQGSPAKDDLLLRRKIPASHKSRYRKIKESDALMVNPPNPEKEDKVFLHRNRISRIFYLRKFYDYPLSLKLQTVKNLGLRKTIKIACSLFMVNFLPKKEIRNLEDFFISRFGKELYHTFFKDYTEKVWGVTCQKISAKWGAQRVKGLSVFTAITHAIKRIFTGRKKDIAQKNTETSLIESFLYPKYGPGQMWETVADTVSKNGGIIKTNHEIVNIAIDANRVQGIRIRDATTGNIFEENADYFFSSIPIKDLIVRIHPVPDKNIRDIASRLVYRDFMTAGILTHRLKVKNTTKHRTMGNIIPDNWIYVQEKDVKLGRVQIFNNWSPYMVAHENDIWLGLEYFCNEGDELWCMPDKEFLQFCIGELEKINFIDSHEVKDGCVVRVPKAYPSYTGSYDYLYEIIEYLETIDNLFLIGRNGMHRYNNQDHSMMSAMVAVENIIKGIKTKDNLWSINIEEEYHEKVV</sequence>
<proteinExistence type="predicted"/>
<protein>
    <submittedName>
        <fullName evidence="1">Protoporphyrinogen oxidase</fullName>
    </submittedName>
</protein>
<dbReference type="NCBIfam" id="NF005548">
    <property type="entry name" value="PRK07208.1-4"/>
    <property type="match status" value="1"/>
</dbReference>
<evidence type="ECO:0000313" key="1">
    <source>
        <dbReference type="EMBL" id="TLD43542.1"/>
    </source>
</evidence>
<dbReference type="Gene3D" id="3.50.50.60">
    <property type="entry name" value="FAD/NAD(P)-binding domain"/>
    <property type="match status" value="2"/>
</dbReference>
<dbReference type="PANTHER" id="PTHR21197">
    <property type="entry name" value="UDP-GALACTOPYRANOSE MUTASE"/>
    <property type="match status" value="1"/>
</dbReference>
<dbReference type="GO" id="GO:0008767">
    <property type="term" value="F:UDP-galactopyranose mutase activity"/>
    <property type="evidence" value="ECO:0007669"/>
    <property type="project" value="TreeGrafter"/>
</dbReference>
<dbReference type="Proteomes" id="UP000319783">
    <property type="component" value="Unassembled WGS sequence"/>
</dbReference>
<name>A0A533QFX6_9BACT</name>
<gene>
    <name evidence="1" type="ORF">JETT_0173</name>
</gene>
<reference evidence="1 2" key="1">
    <citation type="submission" date="2019-04" db="EMBL/GenBank/DDBJ databases">
        <title>Genome of a novel bacterium Candidatus Jettenia ecosi reconstructed from metagenome of an anammox bioreactor.</title>
        <authorList>
            <person name="Mardanov A.V."/>
            <person name="Beletsky A.V."/>
            <person name="Ravin N.V."/>
            <person name="Botchkova E.A."/>
            <person name="Litti Y.V."/>
            <person name="Nozhevnikova A.N."/>
        </authorList>
    </citation>
    <scope>NUCLEOTIDE SEQUENCE [LARGE SCALE GENOMIC DNA]</scope>
    <source>
        <strain evidence="1">J2</strain>
    </source>
</reference>
<organism evidence="1 2">
    <name type="scientific">Candidatus Jettenia ecosi</name>
    <dbReference type="NCBI Taxonomy" id="2494326"/>
    <lineage>
        <taxon>Bacteria</taxon>
        <taxon>Pseudomonadati</taxon>
        <taxon>Planctomycetota</taxon>
        <taxon>Candidatus Brocadiia</taxon>
        <taxon>Candidatus Brocadiales</taxon>
        <taxon>Candidatus Brocadiaceae</taxon>
        <taxon>Candidatus Jettenia</taxon>
    </lineage>
</organism>